<evidence type="ECO:0000256" key="1">
    <source>
        <dbReference type="ARBA" id="ARBA00004191"/>
    </source>
</evidence>
<keyword evidence="3" id="KW-0134">Cell wall</keyword>
<evidence type="ECO:0000256" key="2">
    <source>
        <dbReference type="ARBA" id="ARBA00006484"/>
    </source>
</evidence>
<evidence type="ECO:0000313" key="6">
    <source>
        <dbReference type="EMBL" id="BBY77752.1"/>
    </source>
</evidence>
<name>A0A7I7U8M0_MYCPF</name>
<accession>A0A7I7U8M0</accession>
<dbReference type="InterPro" id="IPR050259">
    <property type="entry name" value="SDR"/>
</dbReference>
<reference evidence="6 7" key="1">
    <citation type="journal article" date="2019" name="Emerg. Microbes Infect.">
        <title>Comprehensive subspecies identification of 175 nontuberculous mycobacteria species based on 7547 genomic profiles.</title>
        <authorList>
            <person name="Matsumoto Y."/>
            <person name="Kinjo T."/>
            <person name="Motooka D."/>
            <person name="Nabeya D."/>
            <person name="Jung N."/>
            <person name="Uechi K."/>
            <person name="Horii T."/>
            <person name="Iida T."/>
            <person name="Fujita J."/>
            <person name="Nakamura S."/>
        </authorList>
    </citation>
    <scope>NUCLEOTIDE SEQUENCE [LARGE SCALE GENOMIC DNA]</scope>
    <source>
        <strain evidence="6 7">JCM 6367</strain>
    </source>
</reference>
<sequence length="235" mass="23613">MVEQQRVLITGVDTDLGAAVRDHFRAGGASTVGVRTAGPVTTSGPDLTLAANPADADDVRAAVAAAAEAMGGLDTLVTAHGLPHAAALTAQSMDDFWAHVEATLTGTFLFAQAAAEHMRGAGGGARMVLTTSRWHVGGPELAAVATAAGGIVALTKSLTRDFGRFGIGVNAVAVGAVESEWAVCDVAGGSALPPIGRRGSVTEVARTIGLLCQRRLGAAVGQVVNVDGGLSRNRV</sequence>
<dbReference type="InterPro" id="IPR002347">
    <property type="entry name" value="SDR_fam"/>
</dbReference>
<proteinExistence type="inferred from homology"/>
<dbReference type="Pfam" id="PF13561">
    <property type="entry name" value="adh_short_C2"/>
    <property type="match status" value="1"/>
</dbReference>
<dbReference type="PANTHER" id="PTHR42879">
    <property type="entry name" value="3-OXOACYL-(ACYL-CARRIER-PROTEIN) REDUCTASE"/>
    <property type="match status" value="1"/>
</dbReference>
<evidence type="ECO:0000313" key="7">
    <source>
        <dbReference type="Proteomes" id="UP000466554"/>
    </source>
</evidence>
<dbReference type="Gene3D" id="3.40.50.720">
    <property type="entry name" value="NAD(P)-binding Rossmann-like Domain"/>
    <property type="match status" value="1"/>
</dbReference>
<evidence type="ECO:0000256" key="5">
    <source>
        <dbReference type="ARBA" id="ARBA00047400"/>
    </source>
</evidence>
<protein>
    <recommendedName>
        <fullName evidence="4">3-oxoacyl-[acyl-carrier-protein] reductase MabA</fullName>
    </recommendedName>
</protein>
<dbReference type="EMBL" id="AP022598">
    <property type="protein sequence ID" value="BBY77752.1"/>
    <property type="molecule type" value="Genomic_DNA"/>
</dbReference>
<comment type="subcellular location">
    <subcellularLocation>
        <location evidence="1">Secreted</location>
        <location evidence="1">Cell wall</location>
    </subcellularLocation>
</comment>
<dbReference type="InterPro" id="IPR036291">
    <property type="entry name" value="NAD(P)-bd_dom_sf"/>
</dbReference>
<comment type="similarity">
    <text evidence="2">Belongs to the short-chain dehydrogenases/reductases (SDR) family.</text>
</comment>
<dbReference type="CDD" id="cd05233">
    <property type="entry name" value="SDR_c"/>
    <property type="match status" value="1"/>
</dbReference>
<organism evidence="6 7">
    <name type="scientific">Mycolicibacterium parafortuitum</name>
    <name type="common">Mycobacterium parafortuitum</name>
    <dbReference type="NCBI Taxonomy" id="39692"/>
    <lineage>
        <taxon>Bacteria</taxon>
        <taxon>Bacillati</taxon>
        <taxon>Actinomycetota</taxon>
        <taxon>Actinomycetes</taxon>
        <taxon>Mycobacteriales</taxon>
        <taxon>Mycobacteriaceae</taxon>
        <taxon>Mycolicibacterium</taxon>
    </lineage>
</organism>
<dbReference type="RefSeq" id="WP_163768186.1">
    <property type="nucleotide sequence ID" value="NZ_AP022598.1"/>
</dbReference>
<dbReference type="GO" id="GO:0004316">
    <property type="term" value="F:3-oxoacyl-[acyl-carrier-protein] reductase (NADPH) activity"/>
    <property type="evidence" value="ECO:0007669"/>
    <property type="project" value="UniProtKB-EC"/>
</dbReference>
<dbReference type="PRINTS" id="PR00081">
    <property type="entry name" value="GDHRDH"/>
</dbReference>
<gene>
    <name evidence="6" type="ORF">MPRF_46510</name>
</gene>
<keyword evidence="3" id="KW-0964">Secreted</keyword>
<evidence type="ECO:0000256" key="3">
    <source>
        <dbReference type="ARBA" id="ARBA00022512"/>
    </source>
</evidence>
<dbReference type="AlphaFoldDB" id="A0A7I7U8M0"/>
<dbReference type="PANTHER" id="PTHR42879:SF2">
    <property type="entry name" value="3-OXOACYL-[ACYL-CARRIER-PROTEIN] REDUCTASE FABG"/>
    <property type="match status" value="1"/>
</dbReference>
<comment type="catalytic activity">
    <reaction evidence="5">
        <text>a (3R)-hydroxyacyl-[ACP] + NADP(+) = a 3-oxoacyl-[ACP] + NADPH + H(+)</text>
        <dbReference type="Rhea" id="RHEA:17397"/>
        <dbReference type="Rhea" id="RHEA-COMP:9916"/>
        <dbReference type="Rhea" id="RHEA-COMP:9945"/>
        <dbReference type="ChEBI" id="CHEBI:15378"/>
        <dbReference type="ChEBI" id="CHEBI:57783"/>
        <dbReference type="ChEBI" id="CHEBI:58349"/>
        <dbReference type="ChEBI" id="CHEBI:78776"/>
        <dbReference type="ChEBI" id="CHEBI:78827"/>
        <dbReference type="EC" id="1.1.1.100"/>
    </reaction>
    <physiologicalReaction direction="right-to-left" evidence="5">
        <dbReference type="Rhea" id="RHEA:17399"/>
    </physiologicalReaction>
</comment>
<dbReference type="Proteomes" id="UP000466554">
    <property type="component" value="Chromosome"/>
</dbReference>
<dbReference type="SUPFAM" id="SSF51735">
    <property type="entry name" value="NAD(P)-binding Rossmann-fold domains"/>
    <property type="match status" value="1"/>
</dbReference>
<evidence type="ECO:0000256" key="4">
    <source>
        <dbReference type="ARBA" id="ARBA00040781"/>
    </source>
</evidence>